<keyword evidence="5" id="KW-0472">Membrane</keyword>
<dbReference type="Pfam" id="PF18957">
    <property type="entry name" value="RibLong"/>
    <property type="match status" value="4"/>
</dbReference>
<dbReference type="AlphaFoldDB" id="A0A7H0JY99"/>
<dbReference type="SUPFAM" id="SSF49452">
    <property type="entry name" value="Starch-binding domain-like"/>
    <property type="match status" value="2"/>
</dbReference>
<dbReference type="Gene3D" id="2.60.40.10">
    <property type="entry name" value="Immunoglobulins"/>
    <property type="match status" value="1"/>
</dbReference>
<protein>
    <recommendedName>
        <fullName evidence="2">alpha-amylase</fullName>
        <ecNumber evidence="2">3.2.1.1</ecNumber>
    </recommendedName>
    <alternativeName>
        <fullName evidence="3">1,4-alpha-D-glucan glucanohydrolase</fullName>
    </alternativeName>
</protein>
<evidence type="ECO:0000313" key="10">
    <source>
        <dbReference type="Proteomes" id="UP000642876"/>
    </source>
</evidence>
<evidence type="ECO:0000256" key="3">
    <source>
        <dbReference type="ARBA" id="ARBA00030238"/>
    </source>
</evidence>
<feature type="region of interest" description="Disordered" evidence="4">
    <location>
        <begin position="899"/>
        <end position="918"/>
    </location>
</feature>
<comment type="catalytic activity">
    <reaction evidence="1">
        <text>Endohydrolysis of (1-&gt;4)-alpha-D-glucosidic linkages in polysaccharides containing three or more (1-&gt;4)-alpha-linked D-glucose units.</text>
        <dbReference type="EC" id="3.2.1.1"/>
    </reaction>
</comment>
<dbReference type="GO" id="GO:0005975">
    <property type="term" value="P:carbohydrate metabolic process"/>
    <property type="evidence" value="ECO:0007669"/>
    <property type="project" value="UniProtKB-ARBA"/>
</dbReference>
<dbReference type="NCBIfam" id="NF038186">
    <property type="entry name" value="YPDG_rpt"/>
    <property type="match status" value="3"/>
</dbReference>
<feature type="region of interest" description="Disordered" evidence="4">
    <location>
        <begin position="78"/>
        <end position="98"/>
    </location>
</feature>
<dbReference type="GO" id="GO:0004180">
    <property type="term" value="F:carboxypeptidase activity"/>
    <property type="evidence" value="ECO:0007669"/>
    <property type="project" value="UniProtKB-KW"/>
</dbReference>
<evidence type="ECO:0000256" key="2">
    <source>
        <dbReference type="ARBA" id="ARBA00012595"/>
    </source>
</evidence>
<dbReference type="KEGG" id="cluj:IAU68_10220"/>
<name>A0A7H0JY99_9CORY</name>
<dbReference type="Gene3D" id="2.60.40.1120">
    <property type="entry name" value="Carboxypeptidase-like, regulatory domain"/>
    <property type="match status" value="3"/>
</dbReference>
<evidence type="ECO:0000256" key="1">
    <source>
        <dbReference type="ARBA" id="ARBA00000548"/>
    </source>
</evidence>
<organism evidence="8 9">
    <name type="scientific">Corynebacterium lujinxingii</name>
    <dbReference type="NCBI Taxonomy" id="2763010"/>
    <lineage>
        <taxon>Bacteria</taxon>
        <taxon>Bacillati</taxon>
        <taxon>Actinomycetota</taxon>
        <taxon>Actinomycetes</taxon>
        <taxon>Mycobacteriales</taxon>
        <taxon>Corynebacteriaceae</taxon>
        <taxon>Corynebacterium</taxon>
    </lineage>
</organism>
<evidence type="ECO:0000256" key="5">
    <source>
        <dbReference type="SAM" id="Phobius"/>
    </source>
</evidence>
<dbReference type="EMBL" id="JACMYE010000002">
    <property type="protein sequence ID" value="MBC3178286.1"/>
    <property type="molecule type" value="Genomic_DNA"/>
</dbReference>
<dbReference type="GO" id="GO:0030246">
    <property type="term" value="F:carbohydrate binding"/>
    <property type="evidence" value="ECO:0007669"/>
    <property type="project" value="InterPro"/>
</dbReference>
<sequence>MATSSDRNEHRKRKGVSVAAAALSIALVAPLVQPTVTHRFTLAAESDNSVVASETGSVSGSVDPDAVDRVELVDPETQERREVPMDESGNLDLTDVPTGDYTVEVTPRDGYTAPAYQTVTVEKDQNTQLMDVTPTRDAGSVSGWVDPGAVDWVELVDTATGERREVSVDDNGNLNLGVVPTGDYTVVVTPADGYTAPADHTVTVEKDNNTELENVAPTRDTGSVSGSVDPEAVGTVELVDPETGERLEVPMDESGNLNLDQVPTSDYTVEVTPKDGYTATANQTVTVKKNQNTQLMDVSPNPSTVSGKIDGLPEGKSVTVTIGGQSATVDANGEYTIENVPAGEQTVEVSDLPGYSIAYPGTVTVSPEGTPSVDVTVTPVPVPVSDKIEILPGPISKPTTEEKTPATGSIVGKVIDDKGNPLPSTDGAGNRTPSKVTVTDGEGNQVGEPVETDENGEFTIPELPDGEYVVSVKTPEDHNDPKPQVVVVTDGQPTEVPPFVSAGPRNTEFEPVYPVTYVRVGEAATSVTPNFTRLINGREFYRQPLRTAGVAKFEIADERASLKDNGRVVFAAPQGAKPGDRFSVPVTVTYEDGTTDRTEAEFEAIQGDLADAYDPKYEVGRTAAPGEQVLVEQVGDPHLPEGTTFALDRANSSLNGWGIRVDRETGLITATAPSSGENGAEVAVVVSYSDGSHETIKAFVDPQVGNSMAATTPVSDAVVQLPVGVALDVKAIADLPDGTTFALDEFSNEDWTVLIDDTTGEITVVTNKNVKPTDRVVVPVRVTFPDGSQKIVRVTLEATESQADAFKPEYRPIRVTQGASAVARLIEPVGASYSLAGEVAGLRTVIDPTTGAITVHADTGATPGTTKIPVDARFADGSLKRIQAQVEVVGVGASDASQCEGASSGSSGSSMSSTSSCGSSGSSAQGTTVLAVVLGLLAAIGGVGWALYINQDAVRGALREFGINI</sequence>
<feature type="domain" description="Long Rib" evidence="6">
    <location>
        <begin position="803"/>
        <end position="888"/>
    </location>
</feature>
<dbReference type="RefSeq" id="WP_171193781.1">
    <property type="nucleotide sequence ID" value="NZ_CP061032.1"/>
</dbReference>
<dbReference type="EMBL" id="CP061032">
    <property type="protein sequence ID" value="QNP90015.1"/>
    <property type="molecule type" value="Genomic_DNA"/>
</dbReference>
<dbReference type="Proteomes" id="UP000516235">
    <property type="component" value="Chromosome"/>
</dbReference>
<evidence type="ECO:0000313" key="8">
    <source>
        <dbReference type="EMBL" id="QNP90015.1"/>
    </source>
</evidence>
<keyword evidence="5" id="KW-0812">Transmembrane</keyword>
<feature type="domain" description="Long Rib" evidence="6">
    <location>
        <begin position="507"/>
        <end position="602"/>
    </location>
</feature>
<evidence type="ECO:0000313" key="7">
    <source>
        <dbReference type="EMBL" id="MBC3178286.1"/>
    </source>
</evidence>
<dbReference type="Proteomes" id="UP000642876">
    <property type="component" value="Unassembled WGS sequence"/>
</dbReference>
<evidence type="ECO:0000256" key="4">
    <source>
        <dbReference type="SAM" id="MobiDB-lite"/>
    </source>
</evidence>
<dbReference type="GO" id="GO:0004556">
    <property type="term" value="F:alpha-amylase activity"/>
    <property type="evidence" value="ECO:0007669"/>
    <property type="project" value="UniProtKB-EC"/>
</dbReference>
<feature type="domain" description="Long Rib" evidence="6">
    <location>
        <begin position="610"/>
        <end position="700"/>
    </location>
</feature>
<feature type="domain" description="Long Rib" evidence="6">
    <location>
        <begin position="731"/>
        <end position="797"/>
    </location>
</feature>
<evidence type="ECO:0000259" key="6">
    <source>
        <dbReference type="Pfam" id="PF18957"/>
    </source>
</evidence>
<reference evidence="9 10" key="1">
    <citation type="submission" date="2020-08" db="EMBL/GenBank/DDBJ databases">
        <title>novel species in genus Corynebacterium.</title>
        <authorList>
            <person name="Zhang G."/>
        </authorList>
    </citation>
    <scope>NUCLEOTIDE SEQUENCE [LARGE SCALE GENOMIC DNA]</scope>
    <source>
        <strain evidence="8">Zg-917</strain>
        <strain evidence="9 10">zg-917</strain>
    </source>
</reference>
<feature type="transmembrane region" description="Helical" evidence="5">
    <location>
        <begin position="929"/>
        <end position="949"/>
    </location>
</feature>
<feature type="region of interest" description="Disordered" evidence="4">
    <location>
        <begin position="391"/>
        <end position="457"/>
    </location>
</feature>
<keyword evidence="5" id="KW-1133">Transmembrane helix</keyword>
<keyword evidence="8" id="KW-0378">Hydrolase</keyword>
<dbReference type="InterPro" id="IPR044055">
    <property type="entry name" value="RibLong"/>
</dbReference>
<dbReference type="InterPro" id="IPR013783">
    <property type="entry name" value="Ig-like_fold"/>
</dbReference>
<proteinExistence type="predicted"/>
<keyword evidence="8" id="KW-0645">Protease</keyword>
<keyword evidence="10" id="KW-1185">Reference proteome</keyword>
<gene>
    <name evidence="7" type="ORF">H7348_02975</name>
    <name evidence="8" type="ORF">IAU68_10220</name>
</gene>
<dbReference type="EC" id="3.2.1.1" evidence="2"/>
<evidence type="ECO:0000313" key="9">
    <source>
        <dbReference type="Proteomes" id="UP000516235"/>
    </source>
</evidence>
<accession>A0A7H0JY99</accession>
<keyword evidence="8" id="KW-0121">Carboxypeptidase</keyword>
<dbReference type="InterPro" id="IPR013784">
    <property type="entry name" value="Carb-bd-like_fold"/>
</dbReference>